<dbReference type="EMBL" id="FNWJ01000001">
    <property type="protein sequence ID" value="SEH11587.1"/>
    <property type="molecule type" value="Genomic_DNA"/>
</dbReference>
<evidence type="ECO:0000313" key="17">
    <source>
        <dbReference type="EMBL" id="SEH11587.1"/>
    </source>
</evidence>
<sequence>MATAAERSPNVVWQRTHVDRAARAARGWCGAVVWLTGLPSSGKSTIAARVEELLVAKGRPAYLLDGDNLRHGLCGDLGFSAADRSENIRRAAHVAALLADAGLVALVALVSPFRADRERARAIAAKAAIPFAEVYVATPPEECERRDPKGLWRRARNGEIQGFTGVDDPYEPPTEPDLVLTPEFAAFEAAQRVLELIERISPTAGPAHAGS</sequence>
<dbReference type="HAMAP" id="MF_00065">
    <property type="entry name" value="Adenylyl_sulf_kinase"/>
    <property type="match status" value="1"/>
</dbReference>
<dbReference type="PANTHER" id="PTHR11055:SF63">
    <property type="entry name" value="ADENYLYL-SULFATE KINASE 1, CHLOROPLASTIC"/>
    <property type="match status" value="1"/>
</dbReference>
<keyword evidence="18" id="KW-1185">Reference proteome</keyword>
<gene>
    <name evidence="14" type="primary">cysC</name>
    <name evidence="17" type="ORF">SAMN02745716_0816</name>
</gene>
<keyword evidence="14" id="KW-0597">Phosphoprotein</keyword>
<dbReference type="SUPFAM" id="SSF52540">
    <property type="entry name" value="P-loop containing nucleoside triphosphate hydrolases"/>
    <property type="match status" value="1"/>
</dbReference>
<keyword evidence="7 14" id="KW-0808">Transferase</keyword>
<dbReference type="InterPro" id="IPR059117">
    <property type="entry name" value="APS_kinase_dom"/>
</dbReference>
<proteinExistence type="inferred from homology"/>
<comment type="similarity">
    <text evidence="4 14 15">Belongs to the APS kinase family.</text>
</comment>
<comment type="pathway">
    <text evidence="3 14 15">Sulfur metabolism; hydrogen sulfide biosynthesis; sulfite from sulfate: step 2/3.</text>
</comment>
<evidence type="ECO:0000256" key="8">
    <source>
        <dbReference type="ARBA" id="ARBA00022741"/>
    </source>
</evidence>
<evidence type="ECO:0000256" key="10">
    <source>
        <dbReference type="ARBA" id="ARBA00022840"/>
    </source>
</evidence>
<dbReference type="Proteomes" id="UP000222056">
    <property type="component" value="Unassembled WGS sequence"/>
</dbReference>
<dbReference type="GO" id="GO:0070814">
    <property type="term" value="P:hydrogen sulfide biosynthetic process"/>
    <property type="evidence" value="ECO:0007669"/>
    <property type="project" value="UniProtKB-UniRule"/>
</dbReference>
<organism evidence="17 18">
    <name type="scientific">Thermoleophilum album</name>
    <dbReference type="NCBI Taxonomy" id="29539"/>
    <lineage>
        <taxon>Bacteria</taxon>
        <taxon>Bacillati</taxon>
        <taxon>Actinomycetota</taxon>
        <taxon>Thermoleophilia</taxon>
        <taxon>Thermoleophilales</taxon>
        <taxon>Thermoleophilaceae</taxon>
        <taxon>Thermoleophilum</taxon>
    </lineage>
</organism>
<keyword evidence="8 14" id="KW-0547">Nucleotide-binding</keyword>
<evidence type="ECO:0000313" key="18">
    <source>
        <dbReference type="Proteomes" id="UP000222056"/>
    </source>
</evidence>
<evidence type="ECO:0000256" key="14">
    <source>
        <dbReference type="HAMAP-Rule" id="MF_00065"/>
    </source>
</evidence>
<evidence type="ECO:0000259" key="16">
    <source>
        <dbReference type="Pfam" id="PF01583"/>
    </source>
</evidence>
<evidence type="ECO:0000256" key="3">
    <source>
        <dbReference type="ARBA" id="ARBA00004806"/>
    </source>
</evidence>
<evidence type="ECO:0000256" key="9">
    <source>
        <dbReference type="ARBA" id="ARBA00022777"/>
    </source>
</evidence>
<feature type="binding site" evidence="14">
    <location>
        <begin position="37"/>
        <end position="44"/>
    </location>
    <ligand>
        <name>ATP</name>
        <dbReference type="ChEBI" id="CHEBI:30616"/>
    </ligand>
</feature>
<dbReference type="GO" id="GO:0004020">
    <property type="term" value="F:adenylylsulfate kinase activity"/>
    <property type="evidence" value="ECO:0007669"/>
    <property type="project" value="UniProtKB-UniRule"/>
</dbReference>
<dbReference type="Gene3D" id="3.40.50.300">
    <property type="entry name" value="P-loop containing nucleotide triphosphate hydrolases"/>
    <property type="match status" value="1"/>
</dbReference>
<dbReference type="CDD" id="cd02027">
    <property type="entry name" value="APSK"/>
    <property type="match status" value="1"/>
</dbReference>
<dbReference type="AlphaFoldDB" id="A0A1H6FL32"/>
<evidence type="ECO:0000256" key="11">
    <source>
        <dbReference type="ARBA" id="ARBA00029724"/>
    </source>
</evidence>
<comment type="catalytic activity">
    <reaction evidence="1 14 15">
        <text>adenosine 5'-phosphosulfate + ATP = 3'-phosphoadenylyl sulfate + ADP + H(+)</text>
        <dbReference type="Rhea" id="RHEA:24152"/>
        <dbReference type="ChEBI" id="CHEBI:15378"/>
        <dbReference type="ChEBI" id="CHEBI:30616"/>
        <dbReference type="ChEBI" id="CHEBI:58243"/>
        <dbReference type="ChEBI" id="CHEBI:58339"/>
        <dbReference type="ChEBI" id="CHEBI:456216"/>
        <dbReference type="EC" id="2.7.1.25"/>
    </reaction>
</comment>
<reference evidence="18" key="1">
    <citation type="submission" date="2016-10" db="EMBL/GenBank/DDBJ databases">
        <authorList>
            <person name="Varghese N."/>
            <person name="Submissions S."/>
        </authorList>
    </citation>
    <scope>NUCLEOTIDE SEQUENCE [LARGE SCALE GENOMIC DNA]</scope>
    <source>
        <strain evidence="18">ATCC 35263</strain>
    </source>
</reference>
<evidence type="ECO:0000256" key="4">
    <source>
        <dbReference type="ARBA" id="ARBA00007008"/>
    </source>
</evidence>
<protein>
    <recommendedName>
        <fullName evidence="6 14">Adenylyl-sulfate kinase</fullName>
        <ecNumber evidence="5 14">2.7.1.25</ecNumber>
    </recommendedName>
    <alternativeName>
        <fullName evidence="12 14">APS kinase</fullName>
    </alternativeName>
    <alternativeName>
        <fullName evidence="13 14">ATP adenosine-5'-phosphosulfate 3'-phosphotransferase</fullName>
    </alternativeName>
    <alternativeName>
        <fullName evidence="11 14">Adenosine-5'-phosphosulfate kinase</fullName>
    </alternativeName>
</protein>
<evidence type="ECO:0000256" key="15">
    <source>
        <dbReference type="RuleBase" id="RU004347"/>
    </source>
</evidence>
<evidence type="ECO:0000256" key="2">
    <source>
        <dbReference type="ARBA" id="ARBA00002632"/>
    </source>
</evidence>
<evidence type="ECO:0000256" key="12">
    <source>
        <dbReference type="ARBA" id="ARBA00031393"/>
    </source>
</evidence>
<dbReference type="EC" id="2.7.1.25" evidence="5 14"/>
<dbReference type="RefSeq" id="WP_177169318.1">
    <property type="nucleotide sequence ID" value="NZ_FNWJ01000001.1"/>
</dbReference>
<dbReference type="STRING" id="29539.SAMN02745716_0816"/>
<evidence type="ECO:0000256" key="7">
    <source>
        <dbReference type="ARBA" id="ARBA00022679"/>
    </source>
</evidence>
<comment type="function">
    <text evidence="2 14 15">Catalyzes the synthesis of activated sulfate.</text>
</comment>
<dbReference type="NCBIfam" id="TIGR00455">
    <property type="entry name" value="apsK"/>
    <property type="match status" value="1"/>
</dbReference>
<dbReference type="InterPro" id="IPR002891">
    <property type="entry name" value="APS"/>
</dbReference>
<evidence type="ECO:0000256" key="13">
    <source>
        <dbReference type="ARBA" id="ARBA00031464"/>
    </source>
</evidence>
<dbReference type="UniPathway" id="UPA00140">
    <property type="reaction ID" value="UER00205"/>
</dbReference>
<accession>A0A1H6FL32</accession>
<keyword evidence="9 14" id="KW-0418">Kinase</keyword>
<evidence type="ECO:0000256" key="5">
    <source>
        <dbReference type="ARBA" id="ARBA00012121"/>
    </source>
</evidence>
<evidence type="ECO:0000256" key="6">
    <source>
        <dbReference type="ARBA" id="ARBA00018163"/>
    </source>
</evidence>
<name>A0A1H6FL32_THEAL</name>
<dbReference type="Pfam" id="PF01583">
    <property type="entry name" value="APS_kinase"/>
    <property type="match status" value="1"/>
</dbReference>
<dbReference type="GO" id="GO:0000103">
    <property type="term" value="P:sulfate assimilation"/>
    <property type="evidence" value="ECO:0007669"/>
    <property type="project" value="UniProtKB-UniRule"/>
</dbReference>
<feature type="active site" description="Phosphoserine intermediate" evidence="14">
    <location>
        <position position="111"/>
    </location>
</feature>
<feature type="domain" description="APS kinase" evidence="16">
    <location>
        <begin position="30"/>
        <end position="180"/>
    </location>
</feature>
<dbReference type="NCBIfam" id="NF003013">
    <property type="entry name" value="PRK03846.1"/>
    <property type="match status" value="1"/>
</dbReference>
<keyword evidence="10 14" id="KW-0067">ATP-binding</keyword>
<dbReference type="InterPro" id="IPR027417">
    <property type="entry name" value="P-loop_NTPase"/>
</dbReference>
<dbReference type="PANTHER" id="PTHR11055">
    <property type="entry name" value="BIFUNCTIONAL 3'-PHOSPHOADENOSINE 5'-PHOSPHOSULFATE SYNTHASE"/>
    <property type="match status" value="1"/>
</dbReference>
<dbReference type="GO" id="GO:0005524">
    <property type="term" value="F:ATP binding"/>
    <property type="evidence" value="ECO:0007669"/>
    <property type="project" value="UniProtKB-UniRule"/>
</dbReference>
<evidence type="ECO:0000256" key="1">
    <source>
        <dbReference type="ARBA" id="ARBA00001823"/>
    </source>
</evidence>